<dbReference type="AlphaFoldDB" id="X1N3N4"/>
<accession>X1N3N4</accession>
<protein>
    <recommendedName>
        <fullName evidence="2">TonB-dependent receptor plug domain-containing protein</fullName>
    </recommendedName>
</protein>
<dbReference type="EMBL" id="BARV01003906">
    <property type="protein sequence ID" value="GAI13219.1"/>
    <property type="molecule type" value="Genomic_DNA"/>
</dbReference>
<name>X1N3N4_9ZZZZ</name>
<proteinExistence type="predicted"/>
<gene>
    <name evidence="1" type="ORF">S06H3_09031</name>
</gene>
<reference evidence="1" key="1">
    <citation type="journal article" date="2014" name="Front. Microbiol.">
        <title>High frequency of phylogenetically diverse reductive dehalogenase-homologous genes in deep subseafloor sedimentary metagenomes.</title>
        <authorList>
            <person name="Kawai M."/>
            <person name="Futagami T."/>
            <person name="Toyoda A."/>
            <person name="Takaki Y."/>
            <person name="Nishi S."/>
            <person name="Hori S."/>
            <person name="Arai W."/>
            <person name="Tsubouchi T."/>
            <person name="Morono Y."/>
            <person name="Uchiyama I."/>
            <person name="Ito T."/>
            <person name="Fujiyama A."/>
            <person name="Inagaki F."/>
            <person name="Takami H."/>
        </authorList>
    </citation>
    <scope>NUCLEOTIDE SEQUENCE</scope>
    <source>
        <strain evidence="1">Expedition CK06-06</strain>
    </source>
</reference>
<organism evidence="1">
    <name type="scientific">marine sediment metagenome</name>
    <dbReference type="NCBI Taxonomy" id="412755"/>
    <lineage>
        <taxon>unclassified sequences</taxon>
        <taxon>metagenomes</taxon>
        <taxon>ecological metagenomes</taxon>
    </lineage>
</organism>
<dbReference type="SUPFAM" id="SSF56935">
    <property type="entry name" value="Porins"/>
    <property type="match status" value="1"/>
</dbReference>
<evidence type="ECO:0008006" key="2">
    <source>
        <dbReference type="Google" id="ProtNLM"/>
    </source>
</evidence>
<comment type="caution">
    <text evidence="1">The sequence shown here is derived from an EMBL/GenBank/DDBJ whole genome shotgun (WGS) entry which is preliminary data.</text>
</comment>
<sequence>MFIMLLNENETMVDSAEVQNDSTAVDSALVYEIPDIVDFGFDSNIDRNLCSIQDIIPTDHDMNLTDAFLHTPLMLMSYGNGQLNLISKRGQYPGHTTLFLNNHRINNPLYGYIDLTKIPVQFIESITVGQDYPGIQSLNVTSKVNHYDRPFSYIKYSTGDFGTNLYNAELTRPITNEIGFYLSGLFWNSQGYSLNGQFEITSFYSNLYYNQIIPMRLDIIYFSNNHGIPGSTLDTLNASAEDRFLDACLVCGNSNHKIALYHTANNSLYS</sequence>
<feature type="non-terminal residue" evidence="1">
    <location>
        <position position="270"/>
    </location>
</feature>
<evidence type="ECO:0000313" key="1">
    <source>
        <dbReference type="EMBL" id="GAI13219.1"/>
    </source>
</evidence>